<evidence type="ECO:0000313" key="3">
    <source>
        <dbReference type="Proteomes" id="UP000075806"/>
    </source>
</evidence>
<dbReference type="PANTHER" id="PTHR35788:SF1">
    <property type="entry name" value="EXPORTED PROTEIN"/>
    <property type="match status" value="1"/>
</dbReference>
<dbReference type="Pfam" id="PF04294">
    <property type="entry name" value="VanW"/>
    <property type="match status" value="1"/>
</dbReference>
<comment type="caution">
    <text evidence="2">The sequence shown here is derived from an EMBL/GenBank/DDBJ whole genome shotgun (WGS) entry which is preliminary data.</text>
</comment>
<accession>A0A161PIQ0</accession>
<dbReference type="PROSITE" id="PS51257">
    <property type="entry name" value="PROKAR_LIPOPROTEIN"/>
    <property type="match status" value="1"/>
</dbReference>
<dbReference type="STRING" id="519424.AZF04_17555"/>
<dbReference type="OrthoDB" id="9813301at2"/>
<evidence type="ECO:0000256" key="1">
    <source>
        <dbReference type="SAM" id="SignalP"/>
    </source>
</evidence>
<dbReference type="PANTHER" id="PTHR35788">
    <property type="entry name" value="EXPORTED PROTEIN-RELATED"/>
    <property type="match status" value="1"/>
</dbReference>
<sequence length="308" mass="34440">MKKSLMFLPFLFLMSCANIDAEKEAYSAENHSFTLSTPTNQKTHVLWNVTLENTYEQENLVMNLNEYGYIPNQKMNLNEEALKQFAKELALDIDTPMINASLSEDGNIIPGRNRVILSEKELVEKVLNLTSDQTKMELPIYVTEPNIKEEDIIGIKEASIGSYTTYFDASVLGRSQNILLSADAIDSIILGPGDRFSFNEIVGERTVERGYQEAMEIVNKEFVMGIGGGICQTSSTLFNAIENAGLEIIERYTHSREIGYVPEGRDATVSWGGPDFKFQNSLPYPVLIIAKVEAGQLTIEVTTQEKNV</sequence>
<dbReference type="InterPro" id="IPR052913">
    <property type="entry name" value="Glycopeptide_resist_protein"/>
</dbReference>
<proteinExistence type="predicted"/>
<feature type="signal peptide" evidence="1">
    <location>
        <begin position="1"/>
        <end position="20"/>
    </location>
</feature>
<dbReference type="AlphaFoldDB" id="A0A161PIQ0"/>
<gene>
    <name evidence="2" type="ORF">AZF04_17555</name>
</gene>
<dbReference type="Proteomes" id="UP000075806">
    <property type="component" value="Unassembled WGS sequence"/>
</dbReference>
<organism evidence="2 3">
    <name type="scientific">Alkalihalobacillus trypoxylicola</name>
    <dbReference type="NCBI Taxonomy" id="519424"/>
    <lineage>
        <taxon>Bacteria</taxon>
        <taxon>Bacillati</taxon>
        <taxon>Bacillota</taxon>
        <taxon>Bacilli</taxon>
        <taxon>Bacillales</taxon>
        <taxon>Bacillaceae</taxon>
        <taxon>Alkalihalobacillus</taxon>
    </lineage>
</organism>
<protein>
    <submittedName>
        <fullName evidence="2">Vancomycin resistance protein</fullName>
    </submittedName>
</protein>
<dbReference type="RefSeq" id="WP_045484219.1">
    <property type="nucleotide sequence ID" value="NZ_LTAO01000009.1"/>
</dbReference>
<dbReference type="EMBL" id="LTAO01000009">
    <property type="protein sequence ID" value="KYG33152.1"/>
    <property type="molecule type" value="Genomic_DNA"/>
</dbReference>
<evidence type="ECO:0000313" key="2">
    <source>
        <dbReference type="EMBL" id="KYG33152.1"/>
    </source>
</evidence>
<keyword evidence="3" id="KW-1185">Reference proteome</keyword>
<keyword evidence="1" id="KW-0732">Signal</keyword>
<name>A0A161PIQ0_9BACI</name>
<feature type="chain" id="PRO_5038421830" evidence="1">
    <location>
        <begin position="21"/>
        <end position="308"/>
    </location>
</feature>
<reference evidence="2" key="1">
    <citation type="submission" date="2016-02" db="EMBL/GenBank/DDBJ databases">
        <title>Genome sequence of Bacillus trypoxylicola KCTC 13244(T).</title>
        <authorList>
            <person name="Jeong H."/>
            <person name="Park S.-H."/>
            <person name="Choi S.-K."/>
        </authorList>
    </citation>
    <scope>NUCLEOTIDE SEQUENCE [LARGE SCALE GENOMIC DNA]</scope>
    <source>
        <strain evidence="2">KCTC 13244</strain>
    </source>
</reference>
<dbReference type="InterPro" id="IPR007391">
    <property type="entry name" value="Vancomycin_resist_VanW"/>
</dbReference>